<protein>
    <submittedName>
        <fullName evidence="1">Uncharacterized protein</fullName>
    </submittedName>
</protein>
<dbReference type="Proteomes" id="UP000501802">
    <property type="component" value="Chromosome"/>
</dbReference>
<evidence type="ECO:0000313" key="2">
    <source>
        <dbReference type="Proteomes" id="UP000501802"/>
    </source>
</evidence>
<dbReference type="RefSeq" id="WP_167211419.1">
    <property type="nucleotide sequence ID" value="NZ_CP050063.1"/>
</dbReference>
<reference evidence="1 2" key="1">
    <citation type="submission" date="2020-03" db="EMBL/GenBank/DDBJ databases">
        <authorList>
            <person name="Kim M.K."/>
        </authorList>
    </citation>
    <scope>NUCLEOTIDE SEQUENCE [LARGE SCALE GENOMIC DNA]</scope>
    <source>
        <strain evidence="1 2">BT328</strain>
    </source>
</reference>
<sequence>MKKLKRNLIKAALLCLSIALGILLSQLSYGQSQPIPMVQAMVKNQPFPYPCGVAMDTTLYVKVRARLLAADSLRSASERAIRALQAEIVATRKVIDDQFRLNQYDEAKAKTLLAQLNSLQGQLIQAQTTLREASLARDAIVKELPRKVRNQLQQATPDQIAAATVTYIHVLQNRKWKWAGWAAGSGVFLGFIAHLF</sequence>
<accession>A0A6G9AR40</accession>
<dbReference type="AlphaFoldDB" id="A0A6G9AR40"/>
<evidence type="ECO:0000313" key="1">
    <source>
        <dbReference type="EMBL" id="QIP14745.1"/>
    </source>
</evidence>
<dbReference type="KEGG" id="spib:G8759_20050"/>
<keyword evidence="2" id="KW-1185">Reference proteome</keyword>
<proteinExistence type="predicted"/>
<organism evidence="1 2">
    <name type="scientific">Spirosoma aureum</name>
    <dbReference type="NCBI Taxonomy" id="2692134"/>
    <lineage>
        <taxon>Bacteria</taxon>
        <taxon>Pseudomonadati</taxon>
        <taxon>Bacteroidota</taxon>
        <taxon>Cytophagia</taxon>
        <taxon>Cytophagales</taxon>
        <taxon>Cytophagaceae</taxon>
        <taxon>Spirosoma</taxon>
    </lineage>
</organism>
<dbReference type="EMBL" id="CP050063">
    <property type="protein sequence ID" value="QIP14745.1"/>
    <property type="molecule type" value="Genomic_DNA"/>
</dbReference>
<gene>
    <name evidence="1" type="ORF">G8759_20050</name>
</gene>
<name>A0A6G9AR40_9BACT</name>